<dbReference type="GO" id="GO:0051087">
    <property type="term" value="F:protein-folding chaperone binding"/>
    <property type="evidence" value="ECO:0007669"/>
    <property type="project" value="TreeGrafter"/>
</dbReference>
<evidence type="ECO:0000313" key="2">
    <source>
        <dbReference type="EMBL" id="CAI4031049.1"/>
    </source>
</evidence>
<accession>A0AA86MXU2</accession>
<dbReference type="SMART" id="SM00271">
    <property type="entry name" value="DnaJ"/>
    <property type="match status" value="1"/>
</dbReference>
<dbReference type="Gene3D" id="1.10.287.110">
    <property type="entry name" value="DnaJ domain"/>
    <property type="match status" value="1"/>
</dbReference>
<dbReference type="GO" id="GO:0051082">
    <property type="term" value="F:unfolded protein binding"/>
    <property type="evidence" value="ECO:0007669"/>
    <property type="project" value="TreeGrafter"/>
</dbReference>
<sequence>MRIDYYEVLGVRRDASDEEIKKAYRKLVFQYHPDRNPDNAEAEAKIREVNAAYAVLGDQDARKSYERLRWGAEPQDTGPDLDVVLATMFGKLEDEGRKEIFSLWIKEVGRIKAELAVIRERTVAVQGYDTFREDIVMARGREILEEFITPDMDQRKDRLLDVAVQMMKSQRVIDPSDERQAQELRMRLDERIKAGRLHGWAAALELFYQRR</sequence>
<dbReference type="Pfam" id="PF00226">
    <property type="entry name" value="DnaJ"/>
    <property type="match status" value="1"/>
</dbReference>
<name>A0AA86MXU2_9BACT</name>
<organism evidence="2 3">
    <name type="scientific">Nitrospira tepida</name>
    <dbReference type="NCBI Taxonomy" id="2973512"/>
    <lineage>
        <taxon>Bacteria</taxon>
        <taxon>Pseudomonadati</taxon>
        <taxon>Nitrospirota</taxon>
        <taxon>Nitrospiria</taxon>
        <taxon>Nitrospirales</taxon>
        <taxon>Nitrospiraceae</taxon>
        <taxon>Nitrospira</taxon>
    </lineage>
</organism>
<dbReference type="CDD" id="cd06257">
    <property type="entry name" value="DnaJ"/>
    <property type="match status" value="1"/>
</dbReference>
<reference evidence="2" key="1">
    <citation type="submission" date="2022-10" db="EMBL/GenBank/DDBJ databases">
        <authorList>
            <person name="Koch H."/>
        </authorList>
    </citation>
    <scope>NUCLEOTIDE SEQUENCE</scope>
    <source>
        <strain evidence="2">DNF</strain>
    </source>
</reference>
<dbReference type="GO" id="GO:0005737">
    <property type="term" value="C:cytoplasm"/>
    <property type="evidence" value="ECO:0007669"/>
    <property type="project" value="TreeGrafter"/>
</dbReference>
<dbReference type="EMBL" id="OX365700">
    <property type="protein sequence ID" value="CAI4031049.1"/>
    <property type="molecule type" value="Genomic_DNA"/>
</dbReference>
<dbReference type="KEGG" id="nti:DNFV4_01481"/>
<keyword evidence="3" id="KW-1185">Reference proteome</keyword>
<dbReference type="PANTHER" id="PTHR43948">
    <property type="entry name" value="DNAJ HOMOLOG SUBFAMILY B"/>
    <property type="match status" value="1"/>
</dbReference>
<proteinExistence type="predicted"/>
<evidence type="ECO:0000313" key="3">
    <source>
        <dbReference type="Proteomes" id="UP001179121"/>
    </source>
</evidence>
<dbReference type="AlphaFoldDB" id="A0AA86MXU2"/>
<evidence type="ECO:0000259" key="1">
    <source>
        <dbReference type="PROSITE" id="PS50076"/>
    </source>
</evidence>
<dbReference type="InterPro" id="IPR001623">
    <property type="entry name" value="DnaJ_domain"/>
</dbReference>
<gene>
    <name evidence="2" type="ORF">DNFV4_01481</name>
</gene>
<protein>
    <submittedName>
        <fullName evidence="2">J domain-containing protein</fullName>
    </submittedName>
</protein>
<dbReference type="InterPro" id="IPR036869">
    <property type="entry name" value="J_dom_sf"/>
</dbReference>
<dbReference type="SUPFAM" id="SSF46565">
    <property type="entry name" value="Chaperone J-domain"/>
    <property type="match status" value="1"/>
</dbReference>
<dbReference type="PRINTS" id="PR00625">
    <property type="entry name" value="JDOMAIN"/>
</dbReference>
<dbReference type="GO" id="GO:0044183">
    <property type="term" value="F:protein folding chaperone"/>
    <property type="evidence" value="ECO:0007669"/>
    <property type="project" value="TreeGrafter"/>
</dbReference>
<dbReference type="PANTHER" id="PTHR43948:SF10">
    <property type="entry name" value="MRJ, ISOFORM E"/>
    <property type="match status" value="1"/>
</dbReference>
<feature type="domain" description="J" evidence="1">
    <location>
        <begin position="4"/>
        <end position="69"/>
    </location>
</feature>
<dbReference type="PROSITE" id="PS50076">
    <property type="entry name" value="DNAJ_2"/>
    <property type="match status" value="1"/>
</dbReference>
<dbReference type="Proteomes" id="UP001179121">
    <property type="component" value="Chromosome"/>
</dbReference>